<evidence type="ECO:0000256" key="15">
    <source>
        <dbReference type="SAM" id="Phobius"/>
    </source>
</evidence>
<evidence type="ECO:0000256" key="3">
    <source>
        <dbReference type="ARBA" id="ARBA00005179"/>
    </source>
</evidence>
<comment type="pathway">
    <text evidence="3">Secondary metabolite biosynthesis.</text>
</comment>
<evidence type="ECO:0000256" key="7">
    <source>
        <dbReference type="ARBA" id="ARBA00022723"/>
    </source>
</evidence>
<feature type="binding site" description="axial binding residue" evidence="13">
    <location>
        <position position="465"/>
    </location>
    <ligand>
        <name>heme</name>
        <dbReference type="ChEBI" id="CHEBI:30413"/>
    </ligand>
    <ligandPart>
        <name>Fe</name>
        <dbReference type="ChEBI" id="CHEBI:18248"/>
    </ligandPart>
</feature>
<keyword evidence="8 15" id="KW-1133">Transmembrane helix</keyword>
<comment type="subcellular location">
    <subcellularLocation>
        <location evidence="2">Membrane</location>
        <topology evidence="2">Single-pass membrane protein</topology>
    </subcellularLocation>
</comment>
<dbReference type="EMBL" id="KN840631">
    <property type="protein sequence ID" value="KIP03143.1"/>
    <property type="molecule type" value="Genomic_DNA"/>
</dbReference>
<dbReference type="Pfam" id="PF00067">
    <property type="entry name" value="p450"/>
    <property type="match status" value="1"/>
</dbReference>
<comment type="similarity">
    <text evidence="4 14">Belongs to the cytochrome P450 family.</text>
</comment>
<dbReference type="InterPro" id="IPR002401">
    <property type="entry name" value="Cyt_P450_E_grp-I"/>
</dbReference>
<keyword evidence="12 15" id="KW-0472">Membrane</keyword>
<dbReference type="Proteomes" id="UP000053257">
    <property type="component" value="Unassembled WGS sequence"/>
</dbReference>
<dbReference type="InterPro" id="IPR050364">
    <property type="entry name" value="Cytochrome_P450_fung"/>
</dbReference>
<dbReference type="OrthoDB" id="2789670at2759"/>
<accession>A0A0C3PD39</accession>
<dbReference type="GO" id="GO:0020037">
    <property type="term" value="F:heme binding"/>
    <property type="evidence" value="ECO:0007669"/>
    <property type="project" value="InterPro"/>
</dbReference>
<evidence type="ECO:0000256" key="11">
    <source>
        <dbReference type="ARBA" id="ARBA00023033"/>
    </source>
</evidence>
<dbReference type="GO" id="GO:0004497">
    <property type="term" value="F:monooxygenase activity"/>
    <property type="evidence" value="ECO:0007669"/>
    <property type="project" value="UniProtKB-KW"/>
</dbReference>
<reference evidence="16 17" key="1">
    <citation type="journal article" date="2014" name="PLoS Genet.">
        <title>Analysis of the Phlebiopsis gigantea genome, transcriptome and secretome provides insight into its pioneer colonization strategies of wood.</title>
        <authorList>
            <person name="Hori C."/>
            <person name="Ishida T."/>
            <person name="Igarashi K."/>
            <person name="Samejima M."/>
            <person name="Suzuki H."/>
            <person name="Master E."/>
            <person name="Ferreira P."/>
            <person name="Ruiz-Duenas F.J."/>
            <person name="Held B."/>
            <person name="Canessa P."/>
            <person name="Larrondo L.F."/>
            <person name="Schmoll M."/>
            <person name="Druzhinina I.S."/>
            <person name="Kubicek C.P."/>
            <person name="Gaskell J.A."/>
            <person name="Kersten P."/>
            <person name="St John F."/>
            <person name="Glasner J."/>
            <person name="Sabat G."/>
            <person name="Splinter BonDurant S."/>
            <person name="Syed K."/>
            <person name="Yadav J."/>
            <person name="Mgbeahuruike A.C."/>
            <person name="Kovalchuk A."/>
            <person name="Asiegbu F.O."/>
            <person name="Lackner G."/>
            <person name="Hoffmeister D."/>
            <person name="Rencoret J."/>
            <person name="Gutierrez A."/>
            <person name="Sun H."/>
            <person name="Lindquist E."/>
            <person name="Barry K."/>
            <person name="Riley R."/>
            <person name="Grigoriev I.V."/>
            <person name="Henrissat B."/>
            <person name="Kues U."/>
            <person name="Berka R.M."/>
            <person name="Martinez A.T."/>
            <person name="Covert S.F."/>
            <person name="Blanchette R.A."/>
            <person name="Cullen D."/>
        </authorList>
    </citation>
    <scope>NUCLEOTIDE SEQUENCE [LARGE SCALE GENOMIC DNA]</scope>
    <source>
        <strain evidence="16 17">11061_1 CR5-6</strain>
    </source>
</reference>
<evidence type="ECO:0000256" key="6">
    <source>
        <dbReference type="ARBA" id="ARBA00022692"/>
    </source>
</evidence>
<dbReference type="Gene3D" id="1.10.630.10">
    <property type="entry name" value="Cytochrome P450"/>
    <property type="match status" value="1"/>
</dbReference>
<dbReference type="GO" id="GO:0016020">
    <property type="term" value="C:membrane"/>
    <property type="evidence" value="ECO:0007669"/>
    <property type="project" value="UniProtKB-SubCell"/>
</dbReference>
<dbReference type="HOGENOM" id="CLU_001570_2_3_1"/>
<dbReference type="STRING" id="745531.A0A0C3PD39"/>
<dbReference type="PRINTS" id="PR00463">
    <property type="entry name" value="EP450I"/>
</dbReference>
<organism evidence="16 17">
    <name type="scientific">Phlebiopsis gigantea (strain 11061_1 CR5-6)</name>
    <name type="common">White-rot fungus</name>
    <name type="synonym">Peniophora gigantea</name>
    <dbReference type="NCBI Taxonomy" id="745531"/>
    <lineage>
        <taxon>Eukaryota</taxon>
        <taxon>Fungi</taxon>
        <taxon>Dikarya</taxon>
        <taxon>Basidiomycota</taxon>
        <taxon>Agaricomycotina</taxon>
        <taxon>Agaricomycetes</taxon>
        <taxon>Polyporales</taxon>
        <taxon>Phanerochaetaceae</taxon>
        <taxon>Phlebiopsis</taxon>
    </lineage>
</organism>
<dbReference type="InterPro" id="IPR001128">
    <property type="entry name" value="Cyt_P450"/>
</dbReference>
<protein>
    <recommendedName>
        <fullName evidence="18">Cytochrome P450</fullName>
    </recommendedName>
</protein>
<keyword evidence="9 14" id="KW-0560">Oxidoreductase</keyword>
<evidence type="ECO:0000256" key="10">
    <source>
        <dbReference type="ARBA" id="ARBA00023004"/>
    </source>
</evidence>
<evidence type="ECO:0000256" key="9">
    <source>
        <dbReference type="ARBA" id="ARBA00023002"/>
    </source>
</evidence>
<keyword evidence="17" id="KW-1185">Reference proteome</keyword>
<evidence type="ECO:0000256" key="2">
    <source>
        <dbReference type="ARBA" id="ARBA00004167"/>
    </source>
</evidence>
<dbReference type="PANTHER" id="PTHR46300:SF7">
    <property type="entry name" value="P450, PUTATIVE (EUROFUNG)-RELATED"/>
    <property type="match status" value="1"/>
</dbReference>
<keyword evidence="7 13" id="KW-0479">Metal-binding</keyword>
<evidence type="ECO:0000256" key="8">
    <source>
        <dbReference type="ARBA" id="ARBA00022989"/>
    </source>
</evidence>
<gene>
    <name evidence="16" type="ORF">PHLGIDRAFT_130322</name>
</gene>
<dbReference type="AlphaFoldDB" id="A0A0C3PD39"/>
<keyword evidence="6 15" id="KW-0812">Transmembrane</keyword>
<evidence type="ECO:0000313" key="16">
    <source>
        <dbReference type="EMBL" id="KIP03143.1"/>
    </source>
</evidence>
<dbReference type="GO" id="GO:0005506">
    <property type="term" value="F:iron ion binding"/>
    <property type="evidence" value="ECO:0007669"/>
    <property type="project" value="InterPro"/>
</dbReference>
<evidence type="ECO:0000313" key="17">
    <source>
        <dbReference type="Proteomes" id="UP000053257"/>
    </source>
</evidence>
<dbReference type="PANTHER" id="PTHR46300">
    <property type="entry name" value="P450, PUTATIVE (EUROFUNG)-RELATED-RELATED"/>
    <property type="match status" value="1"/>
</dbReference>
<evidence type="ECO:0000256" key="13">
    <source>
        <dbReference type="PIRSR" id="PIRSR602401-1"/>
    </source>
</evidence>
<dbReference type="CDD" id="cd11065">
    <property type="entry name" value="CYP64-like"/>
    <property type="match status" value="1"/>
</dbReference>
<dbReference type="InterPro" id="IPR036396">
    <property type="entry name" value="Cyt_P450_sf"/>
</dbReference>
<keyword evidence="5 13" id="KW-0349">Heme</keyword>
<evidence type="ECO:0000256" key="1">
    <source>
        <dbReference type="ARBA" id="ARBA00001971"/>
    </source>
</evidence>
<dbReference type="PRINTS" id="PR00385">
    <property type="entry name" value="P450"/>
</dbReference>
<dbReference type="SUPFAM" id="SSF48264">
    <property type="entry name" value="Cytochrome P450"/>
    <property type="match status" value="1"/>
</dbReference>
<evidence type="ECO:0008006" key="18">
    <source>
        <dbReference type="Google" id="ProtNLM"/>
    </source>
</evidence>
<comment type="cofactor">
    <cofactor evidence="1 13">
        <name>heme</name>
        <dbReference type="ChEBI" id="CHEBI:30413"/>
    </cofactor>
</comment>
<dbReference type="InterPro" id="IPR017972">
    <property type="entry name" value="Cyt_P450_CS"/>
</dbReference>
<sequence>MQSLSNPATTLVSFTMDIPSFTVAAGGVIAWLLLLWISRLRRKSLPFPPGPAGYPLIGYVHTPADPIWKTYREWSQKYNSNIVGYKILGTNIIIANTIEVANELLERRSAIYSDRSTVGMTMAYELVGLRWTAALAPVGQYWREARKLLQQTFSPQLSRRYRPVQAAAIRRLLCNLLKDPLQFRDHTRYMTGEIIVRGSYGIDVQEKNDPYIAAAERVVCIANEILVPGKWLVDVLPILKYLPEWMPGAGFKRQARLWHRDSVAMTDNPFNAIKDHDDLPQYCAARLMLENIDRNAEDAENLTMLDHIKDSLATVYSAGSDTTTSILDTFILAMALSPDIQREAQEDVDRVCEGRLPDYSDYGKIPYVDALVRECLRWRPPVPLAVPHMVTQDDVYNGYFIPAKSVIFPNIKAMLLDPDNYPEPEQFKPTRFLVKSGSTSGPDMVLDTSVSDPSNIVFGFGRRACPGRWFAYDSLWMAFASILATFDILPVKDENGRPVPPRDGCKGNFITHPEEFVCNIKPRSAKHKVLVTAAAAAAAASDI</sequence>
<keyword evidence="10 13" id="KW-0408">Iron</keyword>
<dbReference type="PROSITE" id="PS00086">
    <property type="entry name" value="CYTOCHROME_P450"/>
    <property type="match status" value="1"/>
</dbReference>
<keyword evidence="11 14" id="KW-0503">Monooxygenase</keyword>
<evidence type="ECO:0000256" key="14">
    <source>
        <dbReference type="RuleBase" id="RU000461"/>
    </source>
</evidence>
<name>A0A0C3PD39_PHLG1</name>
<proteinExistence type="inferred from homology"/>
<evidence type="ECO:0000256" key="12">
    <source>
        <dbReference type="ARBA" id="ARBA00023136"/>
    </source>
</evidence>
<dbReference type="GO" id="GO:0016705">
    <property type="term" value="F:oxidoreductase activity, acting on paired donors, with incorporation or reduction of molecular oxygen"/>
    <property type="evidence" value="ECO:0007669"/>
    <property type="project" value="InterPro"/>
</dbReference>
<evidence type="ECO:0000256" key="5">
    <source>
        <dbReference type="ARBA" id="ARBA00022617"/>
    </source>
</evidence>
<feature type="transmembrane region" description="Helical" evidence="15">
    <location>
        <begin position="20"/>
        <end position="37"/>
    </location>
</feature>
<evidence type="ECO:0000256" key="4">
    <source>
        <dbReference type="ARBA" id="ARBA00010617"/>
    </source>
</evidence>